<evidence type="ECO:0008006" key="3">
    <source>
        <dbReference type="Google" id="ProtNLM"/>
    </source>
</evidence>
<evidence type="ECO:0000313" key="2">
    <source>
        <dbReference type="Proteomes" id="UP001566476"/>
    </source>
</evidence>
<sequence>MSPVPGAAEEWLSLDVRSDGDRAVIRVTGRLTATTGDLVVGVLDGTLPQRADPGPSPLVLDLGGVVDCTAGGRRHLQRALEHASEAAVPVEVRDWPGT</sequence>
<dbReference type="RefSeq" id="WP_370720215.1">
    <property type="nucleotide sequence ID" value="NZ_JBGGTQ010000009.1"/>
</dbReference>
<protein>
    <recommendedName>
        <fullName evidence="3">STAS domain-containing protein</fullName>
    </recommendedName>
</protein>
<reference evidence="1 2" key="1">
    <citation type="submission" date="2024-07" db="EMBL/GenBank/DDBJ databases">
        <authorList>
            <person name="Thanompreechachai J."/>
            <person name="Duangmal K."/>
        </authorList>
    </citation>
    <scope>NUCLEOTIDE SEQUENCE [LARGE SCALE GENOMIC DNA]</scope>
    <source>
        <strain evidence="1 2">TBRC 1896</strain>
    </source>
</reference>
<accession>A0ABV4I8M0</accession>
<comment type="caution">
    <text evidence="1">The sequence shown here is derived from an EMBL/GenBank/DDBJ whole genome shotgun (WGS) entry which is preliminary data.</text>
</comment>
<dbReference type="Proteomes" id="UP001566476">
    <property type="component" value="Unassembled WGS sequence"/>
</dbReference>
<dbReference type="InterPro" id="IPR036513">
    <property type="entry name" value="STAS_dom_sf"/>
</dbReference>
<dbReference type="Gene3D" id="3.30.750.24">
    <property type="entry name" value="STAS domain"/>
    <property type="match status" value="1"/>
</dbReference>
<gene>
    <name evidence="1" type="ORF">AB2L28_17195</name>
</gene>
<evidence type="ECO:0000313" key="1">
    <source>
        <dbReference type="EMBL" id="MEZ0493974.1"/>
    </source>
</evidence>
<dbReference type="EMBL" id="JBGGTQ010000009">
    <property type="protein sequence ID" value="MEZ0493974.1"/>
    <property type="molecule type" value="Genomic_DNA"/>
</dbReference>
<dbReference type="SUPFAM" id="SSF52091">
    <property type="entry name" value="SpoIIaa-like"/>
    <property type="match status" value="1"/>
</dbReference>
<keyword evidence="2" id="KW-1185">Reference proteome</keyword>
<name>A0ABV4I8M0_9ACTN</name>
<organism evidence="1 2">
    <name type="scientific">Kineococcus mangrovi</name>
    <dbReference type="NCBI Taxonomy" id="1660183"/>
    <lineage>
        <taxon>Bacteria</taxon>
        <taxon>Bacillati</taxon>
        <taxon>Actinomycetota</taxon>
        <taxon>Actinomycetes</taxon>
        <taxon>Kineosporiales</taxon>
        <taxon>Kineosporiaceae</taxon>
        <taxon>Kineococcus</taxon>
    </lineage>
</organism>
<proteinExistence type="predicted"/>